<keyword evidence="3" id="KW-0809">Transit peptide</keyword>
<keyword evidence="5" id="KW-0175">Coiled coil</keyword>
<dbReference type="Pfam" id="PF00472">
    <property type="entry name" value="RF-1"/>
    <property type="match status" value="1"/>
</dbReference>
<keyword evidence="4" id="KW-0496">Mitochondrion</keyword>
<evidence type="ECO:0000313" key="7">
    <source>
        <dbReference type="EMBL" id="NOV48723.1"/>
    </source>
</evidence>
<comment type="similarity">
    <text evidence="2">Belongs to the prokaryotic/mitochondrial release factor family.</text>
</comment>
<feature type="coiled-coil region" evidence="5">
    <location>
        <begin position="98"/>
        <end position="132"/>
    </location>
</feature>
<sequence length="144" mass="16430">MLCRNFSSFLRLNYSLSVNSCSACFKHTIDRSKVPVLIETDLEEQHVRGSGPGGQSVNKTSNCVVLKHVPTGITIKCHETRSLDQNRKIARSILITKLDNLINKENSIEAQINALQIKKSKEKAKRQNKLRELKEEWKRREGLT</sequence>
<dbReference type="EMBL" id="GIIL01004997">
    <property type="protein sequence ID" value="NOV48723.1"/>
    <property type="molecule type" value="Transcribed_RNA"/>
</dbReference>
<dbReference type="GO" id="GO:0005739">
    <property type="term" value="C:mitochondrion"/>
    <property type="evidence" value="ECO:0007669"/>
    <property type="project" value="UniProtKB-SubCell"/>
</dbReference>
<dbReference type="AlphaFoldDB" id="A0A6M2DRC5"/>
<accession>A0A6M2DRC5</accession>
<evidence type="ECO:0000259" key="6">
    <source>
        <dbReference type="Pfam" id="PF00472"/>
    </source>
</evidence>
<dbReference type="PANTHER" id="PTHR46203">
    <property type="entry name" value="PROBABLE PEPTIDE CHAIN RELEASE FACTOR C12ORF65"/>
    <property type="match status" value="1"/>
</dbReference>
<dbReference type="GO" id="GO:0003747">
    <property type="term" value="F:translation release factor activity"/>
    <property type="evidence" value="ECO:0007669"/>
    <property type="project" value="InterPro"/>
</dbReference>
<evidence type="ECO:0000256" key="2">
    <source>
        <dbReference type="ARBA" id="ARBA00010835"/>
    </source>
</evidence>
<organism evidence="7">
    <name type="scientific">Xenopsylla cheopis</name>
    <name type="common">Oriental rat flea</name>
    <name type="synonym">Pulex cheopis</name>
    <dbReference type="NCBI Taxonomy" id="163159"/>
    <lineage>
        <taxon>Eukaryota</taxon>
        <taxon>Metazoa</taxon>
        <taxon>Ecdysozoa</taxon>
        <taxon>Arthropoda</taxon>
        <taxon>Hexapoda</taxon>
        <taxon>Insecta</taxon>
        <taxon>Pterygota</taxon>
        <taxon>Neoptera</taxon>
        <taxon>Endopterygota</taxon>
        <taxon>Siphonaptera</taxon>
        <taxon>Pulicidae</taxon>
        <taxon>Xenopsyllinae</taxon>
        <taxon>Xenopsylla</taxon>
    </lineage>
</organism>
<name>A0A6M2DRC5_XENCH</name>
<dbReference type="PANTHER" id="PTHR46203:SF1">
    <property type="entry name" value="MITOCHONDRIAL TRANSLATION RELEASE FACTOR IN RESCUE"/>
    <property type="match status" value="1"/>
</dbReference>
<evidence type="ECO:0000256" key="1">
    <source>
        <dbReference type="ARBA" id="ARBA00004173"/>
    </source>
</evidence>
<dbReference type="SUPFAM" id="SSF75620">
    <property type="entry name" value="Release factor"/>
    <property type="match status" value="1"/>
</dbReference>
<dbReference type="InterPro" id="IPR052405">
    <property type="entry name" value="Mito_Transl_Release_Factor"/>
</dbReference>
<evidence type="ECO:0000256" key="3">
    <source>
        <dbReference type="ARBA" id="ARBA00022946"/>
    </source>
</evidence>
<evidence type="ECO:0000256" key="4">
    <source>
        <dbReference type="ARBA" id="ARBA00023128"/>
    </source>
</evidence>
<dbReference type="Gene3D" id="3.30.160.20">
    <property type="match status" value="1"/>
</dbReference>
<protein>
    <submittedName>
        <fullName evidence="7">Putative peptide chain release factor c12orf65 mitochondrial</fullName>
    </submittedName>
</protein>
<reference evidence="7" key="1">
    <citation type="submission" date="2020-03" db="EMBL/GenBank/DDBJ databases">
        <title>Transcriptomic Profiling of the Digestive Tract of the Rat Flea, Xenopsylla cheopis, Following Blood Feeding and Infection with Yersinia pestis.</title>
        <authorList>
            <person name="Bland D.M."/>
            <person name="Martens C.A."/>
            <person name="Virtaneva K."/>
            <person name="Kanakabandi K."/>
            <person name="Long D."/>
            <person name="Rosenke R."/>
            <person name="Saturday G.A."/>
            <person name="Hoyt F.H."/>
            <person name="Bruno D.P."/>
            <person name="Ribeiro J.M.C."/>
            <person name="Hinnebusch J."/>
        </authorList>
    </citation>
    <scope>NUCLEOTIDE SEQUENCE</scope>
</reference>
<comment type="subcellular location">
    <subcellularLocation>
        <location evidence="1">Mitochondrion</location>
    </subcellularLocation>
</comment>
<dbReference type="InterPro" id="IPR045853">
    <property type="entry name" value="Pep_chain_release_fac_I_sf"/>
</dbReference>
<feature type="domain" description="Prokaryotic-type class I peptide chain release factors" evidence="6">
    <location>
        <begin position="39"/>
        <end position="129"/>
    </location>
</feature>
<dbReference type="InterPro" id="IPR000352">
    <property type="entry name" value="Pep_chain_release_fac_I"/>
</dbReference>
<proteinExistence type="inferred from homology"/>
<evidence type="ECO:0000256" key="5">
    <source>
        <dbReference type="SAM" id="Coils"/>
    </source>
</evidence>